<dbReference type="InterPro" id="IPR017896">
    <property type="entry name" value="4Fe4S_Fe-S-bd"/>
</dbReference>
<protein>
    <submittedName>
        <fullName evidence="2">4Fe-4S binding domain protein</fullName>
    </submittedName>
</protein>
<dbReference type="InterPro" id="IPR052977">
    <property type="entry name" value="Polyferredoxin-like_ET"/>
</dbReference>
<dbReference type="EMBL" id="ACBW01000204">
    <property type="protein sequence ID" value="EEF77705.1"/>
    <property type="molecule type" value="Genomic_DNA"/>
</dbReference>
<evidence type="ECO:0000313" key="3">
    <source>
        <dbReference type="Proteomes" id="UP000014073"/>
    </source>
</evidence>
<dbReference type="STRING" id="547042.BACCOPRO_03227"/>
<evidence type="ECO:0000259" key="1">
    <source>
        <dbReference type="PROSITE" id="PS51379"/>
    </source>
</evidence>
<dbReference type="Pfam" id="PF04432">
    <property type="entry name" value="FrhB_FdhB_C"/>
    <property type="match status" value="1"/>
</dbReference>
<keyword evidence="3" id="KW-1185">Reference proteome</keyword>
<dbReference type="SUPFAM" id="SSF54862">
    <property type="entry name" value="4Fe-4S ferredoxins"/>
    <property type="match status" value="1"/>
</dbReference>
<dbReference type="HOGENOM" id="CLU_037958_1_0_10"/>
<dbReference type="PANTHER" id="PTHR43193">
    <property type="match status" value="1"/>
</dbReference>
<dbReference type="PROSITE" id="PS51379">
    <property type="entry name" value="4FE4S_FER_2"/>
    <property type="match status" value="1"/>
</dbReference>
<dbReference type="Pfam" id="PF00037">
    <property type="entry name" value="Fer4"/>
    <property type="match status" value="1"/>
</dbReference>
<comment type="caution">
    <text evidence="2">The sequence shown here is derived from an EMBL/GenBank/DDBJ whole genome shotgun (WGS) entry which is preliminary data.</text>
</comment>
<evidence type="ECO:0000313" key="2">
    <source>
        <dbReference type="EMBL" id="EEF77705.1"/>
    </source>
</evidence>
<gene>
    <name evidence="2" type="ORF">BACCOPRO_03227</name>
</gene>
<dbReference type="InterPro" id="IPR007525">
    <property type="entry name" value="FrhB_FdhB_C"/>
</dbReference>
<dbReference type="eggNOG" id="COG1035">
    <property type="taxonomic scope" value="Bacteria"/>
</dbReference>
<reference evidence="2 3" key="1">
    <citation type="submission" date="2008-12" db="EMBL/GenBank/DDBJ databases">
        <authorList>
            <person name="Fulton L."/>
            <person name="Clifton S."/>
            <person name="Fulton B."/>
            <person name="Xu J."/>
            <person name="Minx P."/>
            <person name="Pepin K.H."/>
            <person name="Johnson M."/>
            <person name="Bhonagiri V."/>
            <person name="Nash W.E."/>
            <person name="Mardis E.R."/>
            <person name="Wilson R.K."/>
        </authorList>
    </citation>
    <scope>NUCLEOTIDE SEQUENCE [LARGE SCALE GENOMIC DNA]</scope>
    <source>
        <strain evidence="2 3">DSM 18228</strain>
    </source>
</reference>
<feature type="domain" description="4Fe-4S ferredoxin-type" evidence="1">
    <location>
        <begin position="9"/>
        <end position="38"/>
    </location>
</feature>
<proteinExistence type="predicted"/>
<dbReference type="AlphaFoldDB" id="S0FC69"/>
<organism evidence="2 3">
    <name type="scientific">Phocaeicola coprophilus DSM 18228 = JCM 13818</name>
    <dbReference type="NCBI Taxonomy" id="547042"/>
    <lineage>
        <taxon>Bacteria</taxon>
        <taxon>Pseudomonadati</taxon>
        <taxon>Bacteroidota</taxon>
        <taxon>Bacteroidia</taxon>
        <taxon>Bacteroidales</taxon>
        <taxon>Bacteroidaceae</taxon>
        <taxon>Phocaeicola</taxon>
    </lineage>
</organism>
<sequence>MQPDGLGFLYPVINRDKCVDCGLCEDVCAFNPHYEKSDFLVPEVYAVRHKDISEIETSQSGAAFIALSDWILERGGVVYGVGYTDHFRAIHKRATTKQQRNEFKGSKYVQSDLNTVFFQVKDDLKQDLYVLFSGTPCQTSGLQSYLKKFRVNVEKLFVIDLVCHGVPAPYIWRDYLEYVERKIGEKAKSVNFRDKSRGGWNSHFETFTFSNKTVIRTTYRDLFYLNIMLRNSCGNCYFTNLNRPSDLTIADFWGIERTGIDFNVDNKGVSLLLINTLKGKNLFAEIENRIEFIQTEVKNCLQHNLQFSSIIHPLREQFEEDYANRGFIYIGKKYGNLSFSYRLFQLLRSAKHKLFR</sequence>
<dbReference type="Proteomes" id="UP000014073">
    <property type="component" value="Unassembled WGS sequence"/>
</dbReference>
<name>S0FC69_9BACT</name>
<dbReference type="PANTHER" id="PTHR43193:SF2">
    <property type="entry name" value="POLYFERREDOXIN PROTEIN FWDF"/>
    <property type="match status" value="1"/>
</dbReference>
<accession>S0FC69</accession>